<dbReference type="PANTHER" id="PTHR23054:SF64">
    <property type="entry name" value="TRANSPORTER, PUTATIVE-RELATED"/>
    <property type="match status" value="1"/>
</dbReference>
<gene>
    <name evidence="6" type="primary">11410642</name>
    <name evidence="4" type="ordered locus">MTR_5g018820</name>
    <name evidence="5" type="ORF">MtrunA17_Chr5g0403231</name>
</gene>
<dbReference type="KEGG" id="mtr:11410642"/>
<dbReference type="InterPro" id="IPR006869">
    <property type="entry name" value="DUF547"/>
</dbReference>
<dbReference type="Pfam" id="PF04784">
    <property type="entry name" value="DUF547"/>
    <property type="match status" value="1"/>
</dbReference>
<evidence type="ECO:0000259" key="3">
    <source>
        <dbReference type="Pfam" id="PF14389"/>
    </source>
</evidence>
<dbReference type="eggNOG" id="ENOG502QQYA">
    <property type="taxonomic scope" value="Eukaryota"/>
</dbReference>
<name>G7KAR6_MEDTR</name>
<dbReference type="HOGENOM" id="CLU_019670_3_0_1"/>
<reference evidence="6" key="3">
    <citation type="submission" date="2015-04" db="UniProtKB">
        <authorList>
            <consortium name="EnsemblPlants"/>
        </authorList>
    </citation>
    <scope>IDENTIFICATION</scope>
    <source>
        <strain evidence="6">cv. Jemalong A17</strain>
    </source>
</reference>
<dbReference type="Proteomes" id="UP000002051">
    <property type="component" value="Chromosome 5"/>
</dbReference>
<dbReference type="Pfam" id="PF14389">
    <property type="entry name" value="Lzipper-MIP1"/>
    <property type="match status" value="1"/>
</dbReference>
<accession>A0A0C3XCU4</accession>
<dbReference type="STRING" id="3880.G7KAR6"/>
<feature type="domain" description="Ternary complex factor MIP1 leucine-zipper" evidence="3">
    <location>
        <begin position="70"/>
        <end position="149"/>
    </location>
</feature>
<evidence type="ECO:0000313" key="5">
    <source>
        <dbReference type="EMBL" id="RHN54118.1"/>
    </source>
</evidence>
<proteinExistence type="predicted"/>
<organism evidence="4 7">
    <name type="scientific">Medicago truncatula</name>
    <name type="common">Barrel medic</name>
    <name type="synonym">Medicago tribuloides</name>
    <dbReference type="NCBI Taxonomy" id="3880"/>
    <lineage>
        <taxon>Eukaryota</taxon>
        <taxon>Viridiplantae</taxon>
        <taxon>Streptophyta</taxon>
        <taxon>Embryophyta</taxon>
        <taxon>Tracheophyta</taxon>
        <taxon>Spermatophyta</taxon>
        <taxon>Magnoliopsida</taxon>
        <taxon>eudicotyledons</taxon>
        <taxon>Gunneridae</taxon>
        <taxon>Pentapetalae</taxon>
        <taxon>rosids</taxon>
        <taxon>fabids</taxon>
        <taxon>Fabales</taxon>
        <taxon>Fabaceae</taxon>
        <taxon>Papilionoideae</taxon>
        <taxon>50 kb inversion clade</taxon>
        <taxon>NPAAA clade</taxon>
        <taxon>Hologalegina</taxon>
        <taxon>IRL clade</taxon>
        <taxon>Trifolieae</taxon>
        <taxon>Medicago</taxon>
    </lineage>
</organism>
<dbReference type="AlphaFoldDB" id="G7KAR6"/>
<dbReference type="EnsemblPlants" id="AES94829">
    <property type="protein sequence ID" value="AES94829"/>
    <property type="gene ID" value="MTR_5g018820"/>
</dbReference>
<dbReference type="InterPro" id="IPR025757">
    <property type="entry name" value="MIP1_Leuzipper"/>
</dbReference>
<evidence type="ECO:0000313" key="6">
    <source>
        <dbReference type="EnsemblPlants" id="AES94829"/>
    </source>
</evidence>
<sequence length="624" mass="71204">MGLEKSRENKMLGLRFTPRHNRSNSLPDNKKRVEGDNPDNHVEAFDRVKMDMGYVTECAKSRNKQSPKGEVHSTMKQEILQLERRLQDQFEVRSTLEKALGNRSSSLVHSNEKMMPKPATELIKEIAVLELEVVYLEQHLLSLYRKAFDKKLSSASPSTKEETVKHSPTTPEAPFVKPSMPEVLTKTECSTLQYNDHDELETLQNEHSRYEHQSLRKENDLDSRVYRCHSSLSQCTTFTRASLPEESLTKSLRTCHSQPLSMMEYIENSSNIISLAEHLGTRISDHVPVEPNKLSEDMVKCISAIYCKLADPPMIHPGLSSPSSSLSSASGFSIGDQGDMWSPRFKNNNSSFDVSLDNPFHVEGLKEFSGPYSTMVEISWIYKENQKSGDTKKLLQNYKSLISRLEEVDPGKLEHEEKLAFWINIHNALVMHAFLAYGIPQNNMKRVFLLLKAAYKVGGYTVSADTIQNTILRCRMSRPGQWLRLFFSSKTKFKTGDGRQAYALEHLEPLSHFALCSGNHSDPAVRAYTPKRVFQDLEVAKDEYIRATLGVRKDQKILLPKLVESFAKDSDLCPSGVMDMILEPLPESLRKRVKKCQIPKSKKCIEWIPHNFNFRYLISKDVLK</sequence>
<reference evidence="5" key="4">
    <citation type="journal article" date="2018" name="Nat. Plants">
        <title>Whole-genome landscape of Medicago truncatula symbiotic genes.</title>
        <authorList>
            <person name="Pecrix Y."/>
            <person name="Gamas P."/>
            <person name="Carrere S."/>
        </authorList>
    </citation>
    <scope>NUCLEOTIDE SEQUENCE</scope>
    <source>
        <tissue evidence="5">Leaves</tissue>
    </source>
</reference>
<dbReference type="EMBL" id="CM001221">
    <property type="protein sequence ID" value="AES94829.2"/>
    <property type="molecule type" value="Genomic_DNA"/>
</dbReference>
<feature type="compositionally biased region" description="Basic and acidic residues" evidence="1">
    <location>
        <begin position="1"/>
        <end position="10"/>
    </location>
</feature>
<dbReference type="PaxDb" id="3880-AES94829"/>
<accession>G7KAR6</accession>
<reference evidence="4 7" key="1">
    <citation type="journal article" date="2011" name="Nature">
        <title>The Medicago genome provides insight into the evolution of rhizobial symbioses.</title>
        <authorList>
            <person name="Young N.D."/>
            <person name="Debelle F."/>
            <person name="Oldroyd G.E."/>
            <person name="Geurts R."/>
            <person name="Cannon S.B."/>
            <person name="Udvardi M.K."/>
            <person name="Benedito V.A."/>
            <person name="Mayer K.F."/>
            <person name="Gouzy J."/>
            <person name="Schoof H."/>
            <person name="Van de Peer Y."/>
            <person name="Proost S."/>
            <person name="Cook D.R."/>
            <person name="Meyers B.C."/>
            <person name="Spannagl M."/>
            <person name="Cheung F."/>
            <person name="De Mita S."/>
            <person name="Krishnakumar V."/>
            <person name="Gundlach H."/>
            <person name="Zhou S."/>
            <person name="Mudge J."/>
            <person name="Bharti A.K."/>
            <person name="Murray J.D."/>
            <person name="Naoumkina M.A."/>
            <person name="Rosen B."/>
            <person name="Silverstein K.A."/>
            <person name="Tang H."/>
            <person name="Rombauts S."/>
            <person name="Zhao P.X."/>
            <person name="Zhou P."/>
            <person name="Barbe V."/>
            <person name="Bardou P."/>
            <person name="Bechner M."/>
            <person name="Bellec A."/>
            <person name="Berger A."/>
            <person name="Berges H."/>
            <person name="Bidwell S."/>
            <person name="Bisseling T."/>
            <person name="Choisne N."/>
            <person name="Couloux A."/>
            <person name="Denny R."/>
            <person name="Deshpande S."/>
            <person name="Dai X."/>
            <person name="Doyle J.J."/>
            <person name="Dudez A.M."/>
            <person name="Farmer A.D."/>
            <person name="Fouteau S."/>
            <person name="Franken C."/>
            <person name="Gibelin C."/>
            <person name="Gish J."/>
            <person name="Goldstein S."/>
            <person name="Gonzalez A.J."/>
            <person name="Green P.J."/>
            <person name="Hallab A."/>
            <person name="Hartog M."/>
            <person name="Hua A."/>
            <person name="Humphray S.J."/>
            <person name="Jeong D.H."/>
            <person name="Jing Y."/>
            <person name="Jocker A."/>
            <person name="Kenton S.M."/>
            <person name="Kim D.J."/>
            <person name="Klee K."/>
            <person name="Lai H."/>
            <person name="Lang C."/>
            <person name="Lin S."/>
            <person name="Macmil S.L."/>
            <person name="Magdelenat G."/>
            <person name="Matthews L."/>
            <person name="McCorrison J."/>
            <person name="Monaghan E.L."/>
            <person name="Mun J.H."/>
            <person name="Najar F.Z."/>
            <person name="Nicholson C."/>
            <person name="Noirot C."/>
            <person name="O'Bleness M."/>
            <person name="Paule C.R."/>
            <person name="Poulain J."/>
            <person name="Prion F."/>
            <person name="Qin B."/>
            <person name="Qu C."/>
            <person name="Retzel E.F."/>
            <person name="Riddle C."/>
            <person name="Sallet E."/>
            <person name="Samain S."/>
            <person name="Samson N."/>
            <person name="Sanders I."/>
            <person name="Saurat O."/>
            <person name="Scarpelli C."/>
            <person name="Schiex T."/>
            <person name="Segurens B."/>
            <person name="Severin A.J."/>
            <person name="Sherrier D.J."/>
            <person name="Shi R."/>
            <person name="Sims S."/>
            <person name="Singer S.R."/>
            <person name="Sinharoy S."/>
            <person name="Sterck L."/>
            <person name="Viollet A."/>
            <person name="Wang B.B."/>
            <person name="Wang K."/>
            <person name="Wang M."/>
            <person name="Wang X."/>
            <person name="Warfsmann J."/>
            <person name="Weissenbach J."/>
            <person name="White D.D."/>
            <person name="White J.D."/>
            <person name="Wiley G.B."/>
            <person name="Wincker P."/>
            <person name="Xing Y."/>
            <person name="Yang L."/>
            <person name="Yao Z."/>
            <person name="Ying F."/>
            <person name="Zhai J."/>
            <person name="Zhou L."/>
            <person name="Zuber A."/>
            <person name="Denarie J."/>
            <person name="Dixon R.A."/>
            <person name="May G.D."/>
            <person name="Schwartz D.C."/>
            <person name="Rogers J."/>
            <person name="Quetier F."/>
            <person name="Town C.D."/>
            <person name="Roe B.A."/>
        </authorList>
    </citation>
    <scope>NUCLEOTIDE SEQUENCE [LARGE SCALE GENOMIC DNA]</scope>
    <source>
        <strain evidence="4">A17</strain>
        <strain evidence="6 7">cv. Jemalong A17</strain>
    </source>
</reference>
<dbReference type="PANTHER" id="PTHR23054">
    <property type="entry name" value="TERNARY COMPLEX FACTOR MIP1, LEUCINE-ZIPPER-RELATED"/>
    <property type="match status" value="1"/>
</dbReference>
<protein>
    <submittedName>
        <fullName evidence="4">Electron transporter, putative</fullName>
    </submittedName>
    <submittedName>
        <fullName evidence="5">Putative ternary complex factor MIP1, leucine-zipper</fullName>
    </submittedName>
</protein>
<keyword evidence="7" id="KW-1185">Reference proteome</keyword>
<evidence type="ECO:0000256" key="1">
    <source>
        <dbReference type="SAM" id="MobiDB-lite"/>
    </source>
</evidence>
<dbReference type="Proteomes" id="UP000265566">
    <property type="component" value="Chromosome 5"/>
</dbReference>
<feature type="region of interest" description="Disordered" evidence="1">
    <location>
        <begin position="1"/>
        <end position="40"/>
    </location>
</feature>
<dbReference type="EMBL" id="PSQE01000005">
    <property type="protein sequence ID" value="RHN54118.1"/>
    <property type="molecule type" value="Genomic_DNA"/>
</dbReference>
<evidence type="ECO:0000313" key="7">
    <source>
        <dbReference type="Proteomes" id="UP000002051"/>
    </source>
</evidence>
<dbReference type="Gramene" id="rna29107">
    <property type="protein sequence ID" value="RHN54118.1"/>
    <property type="gene ID" value="gene29107"/>
</dbReference>
<evidence type="ECO:0000313" key="4">
    <source>
        <dbReference type="EMBL" id="AES94829.2"/>
    </source>
</evidence>
<dbReference type="OrthoDB" id="418495at2759"/>
<reference evidence="4 7" key="2">
    <citation type="journal article" date="2014" name="BMC Genomics">
        <title>An improved genome release (version Mt4.0) for the model legume Medicago truncatula.</title>
        <authorList>
            <person name="Tang H."/>
            <person name="Krishnakumar V."/>
            <person name="Bidwell S."/>
            <person name="Rosen B."/>
            <person name="Chan A."/>
            <person name="Zhou S."/>
            <person name="Gentzbittel L."/>
            <person name="Childs K.L."/>
            <person name="Yandell M."/>
            <person name="Gundlach H."/>
            <person name="Mayer K.F."/>
            <person name="Schwartz D.C."/>
            <person name="Town C.D."/>
        </authorList>
    </citation>
    <scope>GENOME REANNOTATION</scope>
    <source>
        <strain evidence="6 7">cv. Jemalong A17</strain>
    </source>
</reference>
<feature type="domain" description="DUF547" evidence="2">
    <location>
        <begin position="412"/>
        <end position="545"/>
    </location>
</feature>
<feature type="compositionally biased region" description="Basic and acidic residues" evidence="1">
    <location>
        <begin position="28"/>
        <end position="40"/>
    </location>
</feature>
<feature type="region of interest" description="Disordered" evidence="1">
    <location>
        <begin position="154"/>
        <end position="177"/>
    </location>
</feature>
<evidence type="ECO:0000259" key="2">
    <source>
        <dbReference type="Pfam" id="PF04784"/>
    </source>
</evidence>